<dbReference type="EMBL" id="JH795864">
    <property type="protein sequence ID" value="EJU01295.1"/>
    <property type="molecule type" value="Genomic_DNA"/>
</dbReference>
<protein>
    <submittedName>
        <fullName evidence="5">NADP-binding protein</fullName>
    </submittedName>
</protein>
<proteinExistence type="inferred from homology"/>
<sequence>MGNYLSAIDDEWQQAWPPKPTWSVDDIPDLGGKVAIVTGGNSGLGRLTAKYLALHNCTVYLGCHTLSKGEEAVAELQVESGNNSIHCLELDLSDLESVALAVKEFRKREERLDILFCNAGVMGPPLEMLTKQGLDLTFGIGFVGHAYLTMLLLPVLLSTAKTTPGNKVRVINVSSSAQAWAPAGGVDFGLVMDTDERKARGTSMLMLTQTRWALACFTQELNRRYASQGITAVAVNPGNTRASASRYTPTLTRWALDHVLGFAPDPLGVLTSLYAGTAEETSDMGGAFFWPWARVGHARDDTKDEKMGSLLWEFVEEQGKKIM</sequence>
<dbReference type="AlphaFoldDB" id="M5FZI7"/>
<evidence type="ECO:0000256" key="3">
    <source>
        <dbReference type="ARBA" id="ARBA00023002"/>
    </source>
</evidence>
<dbReference type="PRINTS" id="PR00081">
    <property type="entry name" value="GDHRDH"/>
</dbReference>
<dbReference type="Gene3D" id="3.40.50.720">
    <property type="entry name" value="NAD(P)-binding Rossmann-like Domain"/>
    <property type="match status" value="1"/>
</dbReference>
<keyword evidence="3" id="KW-0560">Oxidoreductase</keyword>
<gene>
    <name evidence="5" type="ORF">DACRYDRAFT_22483</name>
</gene>
<dbReference type="OrthoDB" id="191139at2759"/>
<evidence type="ECO:0000256" key="1">
    <source>
        <dbReference type="ARBA" id="ARBA00006484"/>
    </source>
</evidence>
<keyword evidence="6" id="KW-1185">Reference proteome</keyword>
<accession>M5FZI7</accession>
<organism evidence="5 6">
    <name type="scientific">Dacryopinax primogenitus (strain DJM 731)</name>
    <name type="common">Brown rot fungus</name>
    <dbReference type="NCBI Taxonomy" id="1858805"/>
    <lineage>
        <taxon>Eukaryota</taxon>
        <taxon>Fungi</taxon>
        <taxon>Dikarya</taxon>
        <taxon>Basidiomycota</taxon>
        <taxon>Agaricomycotina</taxon>
        <taxon>Dacrymycetes</taxon>
        <taxon>Dacrymycetales</taxon>
        <taxon>Dacrymycetaceae</taxon>
        <taxon>Dacryopinax</taxon>
    </lineage>
</organism>
<evidence type="ECO:0000256" key="4">
    <source>
        <dbReference type="SAM" id="Phobius"/>
    </source>
</evidence>
<dbReference type="InterPro" id="IPR036291">
    <property type="entry name" value="NAD(P)-bd_dom_sf"/>
</dbReference>
<name>M5FZI7_DACPD</name>
<keyword evidence="2" id="KW-0521">NADP</keyword>
<evidence type="ECO:0000313" key="5">
    <source>
        <dbReference type="EMBL" id="EJU01295.1"/>
    </source>
</evidence>
<dbReference type="InterPro" id="IPR002347">
    <property type="entry name" value="SDR_fam"/>
</dbReference>
<dbReference type="PANTHER" id="PTHR24320:SF282">
    <property type="entry name" value="WW DOMAIN-CONTAINING OXIDOREDUCTASE"/>
    <property type="match status" value="1"/>
</dbReference>
<evidence type="ECO:0000256" key="2">
    <source>
        <dbReference type="ARBA" id="ARBA00022857"/>
    </source>
</evidence>
<feature type="transmembrane region" description="Helical" evidence="4">
    <location>
        <begin position="136"/>
        <end position="157"/>
    </location>
</feature>
<keyword evidence="4" id="KW-0812">Transmembrane</keyword>
<evidence type="ECO:0000313" key="6">
    <source>
        <dbReference type="Proteomes" id="UP000030653"/>
    </source>
</evidence>
<dbReference type="Pfam" id="PF00106">
    <property type="entry name" value="adh_short"/>
    <property type="match status" value="1"/>
</dbReference>
<dbReference type="PANTHER" id="PTHR24320">
    <property type="entry name" value="RETINOL DEHYDROGENASE"/>
    <property type="match status" value="1"/>
</dbReference>
<comment type="similarity">
    <text evidence="1">Belongs to the short-chain dehydrogenases/reductases (SDR) family.</text>
</comment>
<dbReference type="HOGENOM" id="CLU_010194_44_2_1"/>
<dbReference type="STRING" id="1858805.M5FZI7"/>
<dbReference type="GO" id="GO:0016491">
    <property type="term" value="F:oxidoreductase activity"/>
    <property type="evidence" value="ECO:0007669"/>
    <property type="project" value="UniProtKB-KW"/>
</dbReference>
<dbReference type="GeneID" id="63687884"/>
<dbReference type="SUPFAM" id="SSF51735">
    <property type="entry name" value="NAD(P)-binding Rossmann-fold domains"/>
    <property type="match status" value="1"/>
</dbReference>
<dbReference type="RefSeq" id="XP_040628192.1">
    <property type="nucleotide sequence ID" value="XM_040772822.1"/>
</dbReference>
<keyword evidence="4" id="KW-1133">Transmembrane helix</keyword>
<keyword evidence="4" id="KW-0472">Membrane</keyword>
<reference evidence="5 6" key="1">
    <citation type="journal article" date="2012" name="Science">
        <title>The Paleozoic origin of enzymatic lignin decomposition reconstructed from 31 fungal genomes.</title>
        <authorList>
            <person name="Floudas D."/>
            <person name="Binder M."/>
            <person name="Riley R."/>
            <person name="Barry K."/>
            <person name="Blanchette R.A."/>
            <person name="Henrissat B."/>
            <person name="Martinez A.T."/>
            <person name="Otillar R."/>
            <person name="Spatafora J.W."/>
            <person name="Yadav J.S."/>
            <person name="Aerts A."/>
            <person name="Benoit I."/>
            <person name="Boyd A."/>
            <person name="Carlson A."/>
            <person name="Copeland A."/>
            <person name="Coutinho P.M."/>
            <person name="de Vries R.P."/>
            <person name="Ferreira P."/>
            <person name="Findley K."/>
            <person name="Foster B."/>
            <person name="Gaskell J."/>
            <person name="Glotzer D."/>
            <person name="Gorecki P."/>
            <person name="Heitman J."/>
            <person name="Hesse C."/>
            <person name="Hori C."/>
            <person name="Igarashi K."/>
            <person name="Jurgens J.A."/>
            <person name="Kallen N."/>
            <person name="Kersten P."/>
            <person name="Kohler A."/>
            <person name="Kuees U."/>
            <person name="Kumar T.K.A."/>
            <person name="Kuo A."/>
            <person name="LaButti K."/>
            <person name="Larrondo L.F."/>
            <person name="Lindquist E."/>
            <person name="Ling A."/>
            <person name="Lombard V."/>
            <person name="Lucas S."/>
            <person name="Lundell T."/>
            <person name="Martin R."/>
            <person name="McLaughlin D.J."/>
            <person name="Morgenstern I."/>
            <person name="Morin E."/>
            <person name="Murat C."/>
            <person name="Nagy L.G."/>
            <person name="Nolan M."/>
            <person name="Ohm R.A."/>
            <person name="Patyshakuliyeva A."/>
            <person name="Rokas A."/>
            <person name="Ruiz-Duenas F.J."/>
            <person name="Sabat G."/>
            <person name="Salamov A."/>
            <person name="Samejima M."/>
            <person name="Schmutz J."/>
            <person name="Slot J.C."/>
            <person name="St John F."/>
            <person name="Stenlid J."/>
            <person name="Sun H."/>
            <person name="Sun S."/>
            <person name="Syed K."/>
            <person name="Tsang A."/>
            <person name="Wiebenga A."/>
            <person name="Young D."/>
            <person name="Pisabarro A."/>
            <person name="Eastwood D.C."/>
            <person name="Martin F."/>
            <person name="Cullen D."/>
            <person name="Grigoriev I.V."/>
            <person name="Hibbett D.S."/>
        </authorList>
    </citation>
    <scope>NUCLEOTIDE SEQUENCE [LARGE SCALE GENOMIC DNA]</scope>
    <source>
        <strain evidence="5 6">DJM-731 SS1</strain>
    </source>
</reference>
<dbReference type="Proteomes" id="UP000030653">
    <property type="component" value="Unassembled WGS sequence"/>
</dbReference>